<feature type="region of interest" description="Disordered" evidence="1">
    <location>
        <begin position="77"/>
        <end position="96"/>
    </location>
</feature>
<feature type="region of interest" description="Disordered" evidence="1">
    <location>
        <begin position="1"/>
        <end position="70"/>
    </location>
</feature>
<dbReference type="PANTHER" id="PTHR33180">
    <property type="entry name" value="PHOTOSYSTEM II CP43 REACTION CENTER PROTEIN"/>
    <property type="match status" value="1"/>
</dbReference>
<dbReference type="PANTHER" id="PTHR33180:SF31">
    <property type="entry name" value="POLYPROTEIN PROTEIN"/>
    <property type="match status" value="1"/>
</dbReference>
<feature type="compositionally biased region" description="Low complexity" evidence="1">
    <location>
        <begin position="82"/>
        <end position="96"/>
    </location>
</feature>
<dbReference type="Proteomes" id="UP000824120">
    <property type="component" value="Chromosome 4"/>
</dbReference>
<comment type="caution">
    <text evidence="2">The sequence shown here is derived from an EMBL/GenBank/DDBJ whole genome shotgun (WGS) entry which is preliminary data.</text>
</comment>
<protein>
    <recommendedName>
        <fullName evidence="4">Polyprotein protein</fullName>
    </recommendedName>
</protein>
<feature type="compositionally biased region" description="Basic and acidic residues" evidence="1">
    <location>
        <begin position="392"/>
        <end position="431"/>
    </location>
</feature>
<feature type="region of interest" description="Disordered" evidence="1">
    <location>
        <begin position="337"/>
        <end position="438"/>
    </location>
</feature>
<feature type="compositionally biased region" description="Low complexity" evidence="1">
    <location>
        <begin position="345"/>
        <end position="356"/>
    </location>
</feature>
<evidence type="ECO:0000313" key="3">
    <source>
        <dbReference type="Proteomes" id="UP000824120"/>
    </source>
</evidence>
<keyword evidence="3" id="KW-1185">Reference proteome</keyword>
<sequence>MDCTHKSNHATSEESTRHNHNEGGSNPPKRRGKDLPPGNKGKRKKHVARKGIAIETQANFSEPEDKQPLINRRDELRARSQSISTSIPSASTPPATDLLLNRLKGERVCTILEEKLLSTEGLEGKHPNGILHRLWGVGAQEREEASEFRPIKSVMVRGKEVECHSEYINTVLGRPLHSPLPYEGLPIVQSLDDLKSWLAPLISDTTTRWIGVGVPIEKRDLNITARSIPGMIDSAILAALTPLRDSVDDMATRVTTCESIYGEAFEVSALKAEVANLRKDVYYLKSTDFTTLIRDADEEDAPETSGIPSTTIRDVQRGGTAYKEDLPNLVETVVQSMTQTSSIETSTTAPSGSGTAIPSEVTPGTDAHIQSATPGTKAPTDRANRKHGHYLARKEQRQLKERRNEDLRIVEPIRVLRPEGKDQIGDKKEQSVYRQAVS</sequence>
<gene>
    <name evidence="2" type="ORF">H5410_021198</name>
</gene>
<evidence type="ECO:0000256" key="1">
    <source>
        <dbReference type="SAM" id="MobiDB-lite"/>
    </source>
</evidence>
<reference evidence="2 3" key="1">
    <citation type="submission" date="2020-09" db="EMBL/GenBank/DDBJ databases">
        <title>De no assembly of potato wild relative species, Solanum commersonii.</title>
        <authorList>
            <person name="Cho K."/>
        </authorList>
    </citation>
    <scope>NUCLEOTIDE SEQUENCE [LARGE SCALE GENOMIC DNA]</scope>
    <source>
        <strain evidence="2">LZ3.2</strain>
        <tissue evidence="2">Leaf</tissue>
    </source>
</reference>
<dbReference type="EMBL" id="JACXVP010000004">
    <property type="protein sequence ID" value="KAG5609917.1"/>
    <property type="molecule type" value="Genomic_DNA"/>
</dbReference>
<feature type="compositionally biased region" description="Basic residues" evidence="1">
    <location>
        <begin position="40"/>
        <end position="49"/>
    </location>
</feature>
<accession>A0A9J5ZBY9</accession>
<organism evidence="2 3">
    <name type="scientific">Solanum commersonii</name>
    <name type="common">Commerson's wild potato</name>
    <name type="synonym">Commerson's nightshade</name>
    <dbReference type="NCBI Taxonomy" id="4109"/>
    <lineage>
        <taxon>Eukaryota</taxon>
        <taxon>Viridiplantae</taxon>
        <taxon>Streptophyta</taxon>
        <taxon>Embryophyta</taxon>
        <taxon>Tracheophyta</taxon>
        <taxon>Spermatophyta</taxon>
        <taxon>Magnoliopsida</taxon>
        <taxon>eudicotyledons</taxon>
        <taxon>Gunneridae</taxon>
        <taxon>Pentapetalae</taxon>
        <taxon>asterids</taxon>
        <taxon>lamiids</taxon>
        <taxon>Solanales</taxon>
        <taxon>Solanaceae</taxon>
        <taxon>Solanoideae</taxon>
        <taxon>Solaneae</taxon>
        <taxon>Solanum</taxon>
    </lineage>
</organism>
<proteinExistence type="predicted"/>
<evidence type="ECO:0008006" key="4">
    <source>
        <dbReference type="Google" id="ProtNLM"/>
    </source>
</evidence>
<feature type="compositionally biased region" description="Basic and acidic residues" evidence="1">
    <location>
        <begin position="11"/>
        <end position="21"/>
    </location>
</feature>
<evidence type="ECO:0000313" key="2">
    <source>
        <dbReference type="EMBL" id="KAG5609917.1"/>
    </source>
</evidence>
<dbReference type="AlphaFoldDB" id="A0A9J5ZBY9"/>
<name>A0A9J5ZBY9_SOLCO</name>